<dbReference type="Pfam" id="PF05091">
    <property type="entry name" value="eIF-3_zeta"/>
    <property type="match status" value="1"/>
</dbReference>
<feature type="compositionally biased region" description="Acidic residues" evidence="5">
    <location>
        <begin position="510"/>
        <end position="529"/>
    </location>
</feature>
<feature type="region of interest" description="Disordered" evidence="5">
    <location>
        <begin position="509"/>
        <end position="529"/>
    </location>
</feature>
<reference evidence="7" key="1">
    <citation type="journal article" date="2015" name="PLoS Genet.">
        <title>Genome Sequence and Transcriptome Analyses of Chrysochromulina tobin: Metabolic Tools for Enhanced Algal Fitness in the Prominent Order Prymnesiales (Haptophyceae).</title>
        <authorList>
            <person name="Hovde B.T."/>
            <person name="Deodato C.R."/>
            <person name="Hunsperger H.M."/>
            <person name="Ryken S.A."/>
            <person name="Yost W."/>
            <person name="Jha R.K."/>
            <person name="Patterson J."/>
            <person name="Monnat R.J. Jr."/>
            <person name="Barlow S.B."/>
            <person name="Starkenburg S.R."/>
            <person name="Cattolico R.A."/>
        </authorList>
    </citation>
    <scope>NUCLEOTIDE SEQUENCE</scope>
    <source>
        <strain evidence="7">CCMP291</strain>
    </source>
</reference>
<comment type="caution">
    <text evidence="6">The sequence shown here is derived from an EMBL/GenBank/DDBJ whole genome shotgun (WGS) entry which is preliminary data.</text>
</comment>
<evidence type="ECO:0000256" key="5">
    <source>
        <dbReference type="SAM" id="MobiDB-lite"/>
    </source>
</evidence>
<gene>
    <name evidence="6" type="ORF">Ctob_008391</name>
</gene>
<name>A0A0M0K140_9EUKA</name>
<evidence type="ECO:0000256" key="3">
    <source>
        <dbReference type="ARBA" id="ARBA00022884"/>
    </source>
</evidence>
<evidence type="ECO:0000313" key="6">
    <source>
        <dbReference type="EMBL" id="KOO32515.1"/>
    </source>
</evidence>
<evidence type="ECO:0000256" key="4">
    <source>
        <dbReference type="ARBA" id="ARBA00022917"/>
    </source>
</evidence>
<dbReference type="PIRSF" id="PIRSF016281">
    <property type="entry name" value="EIF-3_zeta"/>
    <property type="match status" value="1"/>
</dbReference>
<dbReference type="GO" id="GO:0003743">
    <property type="term" value="F:translation initiation factor activity"/>
    <property type="evidence" value="ECO:0007669"/>
    <property type="project" value="UniProtKB-KW"/>
</dbReference>
<dbReference type="PANTHER" id="PTHR12399:SF0">
    <property type="entry name" value="EUKARYOTIC TRANSLATION INITIATION FACTOR 3 SUBUNIT D"/>
    <property type="match status" value="1"/>
</dbReference>
<evidence type="ECO:0000256" key="1">
    <source>
        <dbReference type="ARBA" id="ARBA00022490"/>
    </source>
</evidence>
<dbReference type="Proteomes" id="UP000037460">
    <property type="component" value="Unassembled WGS sequence"/>
</dbReference>
<dbReference type="PANTHER" id="PTHR12399">
    <property type="entry name" value="EUKARYOTIC TRANSLATION INITIATION FACTOR 3 SUBUNIT 7"/>
    <property type="match status" value="1"/>
</dbReference>
<sequence>MATSFTLHEDDIPYNPDGWGPTTVPSQYADIPFAPYEKRAYIGRMADWSARAEQQREQRLARGGKVREAANEAFTAVVDDTEGFELEAKFNAKFLGKKALPIAPMSKWKKNQQANYQGASRWNDQTPVRTRDASVDVRAEWVVKGQVAFPELQKMNLDPPAGEDVYTCGQVHYYDKQFDRITPKSEKALVGTEASFYKVSTSDDPVIARLHGDPANKDVRVYATDAILAVIMAAPRSSYSWDLVVNRVGDKLFLDKRRGSSIDFVTNMETANDFGDDDRDSINNSGQLMREATYINEAFSQQVLVKGDKPVAFNEPRGPFAQHPEEPVAPVCYRYRKFTLGKPPKEGDEDKRVSVLCRCEVDGVMKGMHDEDLFLRLYALNEVDSKLAGGIDWRQKLDSQRGAVLANELKNNSNKLAKWTVQALLSNADLIKFGYVSRMNPKATDSHVLLGTNVYKPRELAPLINLNMSNAWGILKAIVDLCLGLEEGKYLMLKDPNKPVVRFYSVPTDAFDEAEEPEPLPDEDDDGGF</sequence>
<proteinExistence type="predicted"/>
<evidence type="ECO:0000313" key="7">
    <source>
        <dbReference type="Proteomes" id="UP000037460"/>
    </source>
</evidence>
<protein>
    <submittedName>
        <fullName evidence="6">Eukaryotic translation initiation factor subunit d</fullName>
    </submittedName>
</protein>
<organism evidence="6 7">
    <name type="scientific">Chrysochromulina tobinii</name>
    <dbReference type="NCBI Taxonomy" id="1460289"/>
    <lineage>
        <taxon>Eukaryota</taxon>
        <taxon>Haptista</taxon>
        <taxon>Haptophyta</taxon>
        <taxon>Prymnesiophyceae</taxon>
        <taxon>Prymnesiales</taxon>
        <taxon>Chrysochromulinaceae</taxon>
        <taxon>Chrysochromulina</taxon>
    </lineage>
</organism>
<evidence type="ECO:0000256" key="2">
    <source>
        <dbReference type="ARBA" id="ARBA00022540"/>
    </source>
</evidence>
<keyword evidence="4" id="KW-0648">Protein biosynthesis</keyword>
<keyword evidence="2 6" id="KW-0396">Initiation factor</keyword>
<accession>A0A0M0K140</accession>
<dbReference type="GO" id="GO:0003723">
    <property type="term" value="F:RNA binding"/>
    <property type="evidence" value="ECO:0007669"/>
    <property type="project" value="UniProtKB-KW"/>
</dbReference>
<dbReference type="InterPro" id="IPR007783">
    <property type="entry name" value="eIF3d"/>
</dbReference>
<dbReference type="OrthoDB" id="3168162at2759"/>
<keyword evidence="1" id="KW-0963">Cytoplasm</keyword>
<keyword evidence="3" id="KW-0694">RNA-binding</keyword>
<keyword evidence="7" id="KW-1185">Reference proteome</keyword>
<dbReference type="GO" id="GO:0005852">
    <property type="term" value="C:eukaryotic translation initiation factor 3 complex"/>
    <property type="evidence" value="ECO:0007669"/>
    <property type="project" value="InterPro"/>
</dbReference>
<dbReference type="AlphaFoldDB" id="A0A0M0K140"/>
<dbReference type="EMBL" id="JWZX01001755">
    <property type="protein sequence ID" value="KOO32515.1"/>
    <property type="molecule type" value="Genomic_DNA"/>
</dbReference>